<dbReference type="EMBL" id="SBIQ01000200">
    <property type="protein sequence ID" value="KAF7682690.1"/>
    <property type="molecule type" value="Genomic_DNA"/>
</dbReference>
<evidence type="ECO:0000313" key="3">
    <source>
        <dbReference type="Proteomes" id="UP001516464"/>
    </source>
</evidence>
<keyword evidence="1" id="KW-1133">Transmembrane helix</keyword>
<dbReference type="Proteomes" id="UP001516464">
    <property type="component" value="Unassembled WGS sequence"/>
</dbReference>
<proteinExistence type="predicted"/>
<feature type="transmembrane region" description="Helical" evidence="1">
    <location>
        <begin position="6"/>
        <end position="25"/>
    </location>
</feature>
<accession>A0ABQ7HX25</accession>
<name>A0ABQ7HX25_9MICR</name>
<gene>
    <name evidence="2" type="ORF">TCON_2092</name>
</gene>
<organism evidence="2 3">
    <name type="scientific">Astathelohania contejeani</name>
    <dbReference type="NCBI Taxonomy" id="164912"/>
    <lineage>
        <taxon>Eukaryota</taxon>
        <taxon>Fungi</taxon>
        <taxon>Fungi incertae sedis</taxon>
        <taxon>Microsporidia</taxon>
        <taxon>Astathelohaniidae</taxon>
        <taxon>Astathelohania</taxon>
    </lineage>
</organism>
<reference evidence="2 3" key="1">
    <citation type="submission" date="2019-01" db="EMBL/GenBank/DDBJ databases">
        <title>Genomes sequencing and comparative genomics of infectious freshwater microsporidia, Cucumispora dikerogammari and Thelohania contejeani.</title>
        <authorList>
            <person name="Cormier A."/>
            <person name="Giraud I."/>
            <person name="Wattier R."/>
            <person name="Teixeira M."/>
            <person name="Grandjean F."/>
            <person name="Rigaud T."/>
            <person name="Cordaux R."/>
        </authorList>
    </citation>
    <scope>NUCLEOTIDE SEQUENCE [LARGE SCALE GENOMIC DNA]</scope>
    <source>
        <strain evidence="2">T1</strain>
        <tissue evidence="2">Spores</tissue>
    </source>
</reference>
<evidence type="ECO:0000256" key="1">
    <source>
        <dbReference type="SAM" id="Phobius"/>
    </source>
</evidence>
<keyword evidence="1" id="KW-0812">Transmembrane</keyword>
<sequence>MKIDHIGVIFFSSAFLTIIILPLCTKICMDFTKDKELCKNFDLLISKCREHFDEFDSVRKTVIENESILSDISNEVIKLAIDKKDVLEYLVETINKENRHSALIKEPTTPNNIDTTYLTKLLTLQKQIIGCKGNFKYNEIKISEIESGNNIKITEQTMFIFYYDNKGDELIIKCHQVLASKFQNGKIDISNEINQIFSSNESKLTKLNIKTIDTIKSYISNHYYCGKKLMINQLYYLIDYLSEQNFIKEKNVYAISLRFKVEYDDSDNTENKLKVYISAQKHKQDSNKKFIATTSISALEHFDTAYINHDDCQFILPLFIDLLNFCSDQSQ</sequence>
<evidence type="ECO:0000313" key="2">
    <source>
        <dbReference type="EMBL" id="KAF7682690.1"/>
    </source>
</evidence>
<comment type="caution">
    <text evidence="2">The sequence shown here is derived from an EMBL/GenBank/DDBJ whole genome shotgun (WGS) entry which is preliminary data.</text>
</comment>
<protein>
    <submittedName>
        <fullName evidence="2">Uncharacterized protein</fullName>
    </submittedName>
</protein>
<keyword evidence="3" id="KW-1185">Reference proteome</keyword>
<keyword evidence="1" id="KW-0472">Membrane</keyword>